<comment type="caution">
    <text evidence="4">The sequence shown here is derived from an EMBL/GenBank/DDBJ whole genome shotgun (WGS) entry which is preliminary data.</text>
</comment>
<proteinExistence type="predicted"/>
<organism evidence="4 5">
    <name type="scientific">Clostridium paraputrificum</name>
    <dbReference type="NCBI Taxonomy" id="29363"/>
    <lineage>
        <taxon>Bacteria</taxon>
        <taxon>Bacillati</taxon>
        <taxon>Bacillota</taxon>
        <taxon>Clostridia</taxon>
        <taxon>Eubacteriales</taxon>
        <taxon>Clostridiaceae</taxon>
        <taxon>Clostridium</taxon>
    </lineage>
</organism>
<keyword evidence="2" id="KW-0732">Signal</keyword>
<dbReference type="Gene3D" id="3.10.310.50">
    <property type="match status" value="1"/>
</dbReference>
<evidence type="ECO:0000256" key="1">
    <source>
        <dbReference type="SAM" id="MobiDB-lite"/>
    </source>
</evidence>
<evidence type="ECO:0000313" key="5">
    <source>
        <dbReference type="Proteomes" id="UP000092714"/>
    </source>
</evidence>
<sequence length="260" mass="27841">MKSRVLKFLSSLLLILLLSYNSISSAISIPTQTNLKYLNDYVGVINEPQKGNILGIGRELELKTGAQATIVIINSTNGTPIENYSLELFRSWGIGQKNKDNGLLVLISIDDKAWRVEVGRGLEGAIPDALSNRVMETLSKPSFLEGNYSEGVMNSYSTFCDIIAKEYNITLDKSLHLTVPSYGNPTERSSRGFAFSGGIILILFLLDIILNRGRISSTLLQIIFWSNIGRGGPRGGPGGGGNFGGFGGGSSNGGGSSGGW</sequence>
<feature type="domain" description="TPM" evidence="3">
    <location>
        <begin position="39"/>
        <end position="156"/>
    </location>
</feature>
<dbReference type="GeneID" id="42775406"/>
<evidence type="ECO:0000313" key="4">
    <source>
        <dbReference type="EMBL" id="OBY11299.1"/>
    </source>
</evidence>
<dbReference type="EMBL" id="MAPZ01000016">
    <property type="protein sequence ID" value="OBY11299.1"/>
    <property type="molecule type" value="Genomic_DNA"/>
</dbReference>
<dbReference type="RefSeq" id="WP_034865882.1">
    <property type="nucleotide sequence ID" value="NZ_CABHIH010000001.1"/>
</dbReference>
<dbReference type="OrthoDB" id="9810918at2"/>
<dbReference type="PANTHER" id="PTHR30373">
    <property type="entry name" value="UPF0603 PROTEIN YGCG"/>
    <property type="match status" value="1"/>
</dbReference>
<dbReference type="Pfam" id="PF04536">
    <property type="entry name" value="TPM_phosphatase"/>
    <property type="match status" value="1"/>
</dbReference>
<gene>
    <name evidence="4" type="ORF">CP373A1_07325</name>
</gene>
<dbReference type="AlphaFoldDB" id="A0A174CIX2"/>
<dbReference type="InterPro" id="IPR007621">
    <property type="entry name" value="TPM_dom"/>
</dbReference>
<feature type="signal peptide" evidence="2">
    <location>
        <begin position="1"/>
        <end position="26"/>
    </location>
</feature>
<keyword evidence="5" id="KW-1185">Reference proteome</keyword>
<feature type="region of interest" description="Disordered" evidence="1">
    <location>
        <begin position="236"/>
        <end position="260"/>
    </location>
</feature>
<name>A0A174CIX2_9CLOT</name>
<dbReference type="PANTHER" id="PTHR30373:SF2">
    <property type="entry name" value="UPF0603 PROTEIN YGCG"/>
    <property type="match status" value="1"/>
</dbReference>
<dbReference type="eggNOG" id="COG1512">
    <property type="taxonomic scope" value="Bacteria"/>
</dbReference>
<evidence type="ECO:0000256" key="2">
    <source>
        <dbReference type="SAM" id="SignalP"/>
    </source>
</evidence>
<accession>A0A174CIX2</accession>
<feature type="chain" id="PRO_5009820317" evidence="2">
    <location>
        <begin position="27"/>
        <end position="260"/>
    </location>
</feature>
<evidence type="ECO:0000259" key="3">
    <source>
        <dbReference type="Pfam" id="PF04536"/>
    </source>
</evidence>
<dbReference type="Proteomes" id="UP000092714">
    <property type="component" value="Unassembled WGS sequence"/>
</dbReference>
<reference evidence="4 5" key="1">
    <citation type="submission" date="2016-06" db="EMBL/GenBank/DDBJ databases">
        <authorList>
            <person name="Kjaerup R.B."/>
            <person name="Dalgaard T.S."/>
            <person name="Juul-Madsen H.R."/>
        </authorList>
    </citation>
    <scope>NUCLEOTIDE SEQUENCE [LARGE SCALE GENOMIC DNA]</scope>
    <source>
        <strain evidence="4 5">373-A1</strain>
    </source>
</reference>
<protein>
    <submittedName>
        <fullName evidence="4">Beta-propeller domain-containing protein, methanol dehydrogenase</fullName>
    </submittedName>
</protein>